<dbReference type="AlphaFoldDB" id="A0A438JFK2"/>
<dbReference type="InterPro" id="IPR025558">
    <property type="entry name" value="DUF4283"/>
</dbReference>
<name>A0A438JFK2_VITVI</name>
<reference evidence="2 3" key="1">
    <citation type="journal article" date="2018" name="PLoS Genet.">
        <title>Population sequencing reveals clonal diversity and ancestral inbreeding in the grapevine cultivar Chardonnay.</title>
        <authorList>
            <person name="Roach M.J."/>
            <person name="Johnson D.L."/>
            <person name="Bohlmann J."/>
            <person name="van Vuuren H.J."/>
            <person name="Jones S.J."/>
            <person name="Pretorius I.S."/>
            <person name="Schmidt S.A."/>
            <person name="Borneman A.R."/>
        </authorList>
    </citation>
    <scope>NUCLEOTIDE SEQUENCE [LARGE SCALE GENOMIC DNA]</scope>
    <source>
        <strain evidence="3">cv. Chardonnay</strain>
        <tissue evidence="2">Leaf</tissue>
    </source>
</reference>
<protein>
    <recommendedName>
        <fullName evidence="1">DUF4283 domain-containing protein</fullName>
    </recommendedName>
</protein>
<gene>
    <name evidence="2" type="ORF">CK203_021846</name>
</gene>
<dbReference type="PANTHER" id="PTHR34427:SF5">
    <property type="entry name" value="DUF4283 DOMAIN-CONTAINING PROTEIN"/>
    <property type="match status" value="1"/>
</dbReference>
<feature type="domain" description="DUF4283" evidence="1">
    <location>
        <begin position="182"/>
        <end position="246"/>
    </location>
</feature>
<evidence type="ECO:0000259" key="1">
    <source>
        <dbReference type="Pfam" id="PF14111"/>
    </source>
</evidence>
<evidence type="ECO:0000313" key="2">
    <source>
        <dbReference type="EMBL" id="RVX07729.1"/>
    </source>
</evidence>
<proteinExistence type="predicted"/>
<evidence type="ECO:0000313" key="3">
    <source>
        <dbReference type="Proteomes" id="UP000288805"/>
    </source>
</evidence>
<dbReference type="PANTHER" id="PTHR34427">
    <property type="entry name" value="DUF4283 DOMAIN PROTEIN"/>
    <property type="match status" value="1"/>
</dbReference>
<dbReference type="Proteomes" id="UP000288805">
    <property type="component" value="Unassembled WGS sequence"/>
</dbReference>
<accession>A0A438JFK2</accession>
<dbReference type="EMBL" id="QGNW01000044">
    <property type="protein sequence ID" value="RVX07729.1"/>
    <property type="molecule type" value="Genomic_DNA"/>
</dbReference>
<comment type="caution">
    <text evidence="2">The sequence shown here is derived from an EMBL/GenBank/DDBJ whole genome shotgun (WGS) entry which is preliminary data.</text>
</comment>
<sequence length="527" mass="58242">MRGGRCWFAVESMSFKVSVEEARGELKGIIVERSRGFSSWIRFGDLSLRRLLDGIEECCREEKEGRFVKVWEDEERKYRLDRRVNGAGRFVLCSVLDLESKRFCLVFPEGKGLLGRWVTLAEKLRSLGVITCDESMTLLIPAAGRDKKSLDRPREFEKRAFLDVARASAGRVGRGVDFGTKLVSLKRWRERLWNLKGGVKLAKLGGASFLLEFEDGEEVDRVLKRGVRWFKDRLLCLERWNAKVGCLQLGNLTKEVWVRVVGLPLHFLNGEVFRKIGDCCGGFIGVDEDIRRFSQLQWAKILVRDDGEGGLCAGWSVGMEQESLCAAKVGLACSGGEVGGVEFSKGNVSAKAAALFDGDAEVGEAKENQGLLSSKKGISFSKSGLGRLLMEEEGWGPSSFWEGFGGSPFSSKPWGVDEDLFGGEVFAAAEGVSISGSSAGACLVEEAFRVGGGFGHSKKEDHDAIVDFVAREGELTEANDGVVEENGGNLESWKFSCLAKFYHCLGMPMEGFEGQILKLLRRMNERR</sequence>
<dbReference type="Pfam" id="PF14111">
    <property type="entry name" value="DUF4283"/>
    <property type="match status" value="1"/>
</dbReference>
<organism evidence="2 3">
    <name type="scientific">Vitis vinifera</name>
    <name type="common">Grape</name>
    <dbReference type="NCBI Taxonomy" id="29760"/>
    <lineage>
        <taxon>Eukaryota</taxon>
        <taxon>Viridiplantae</taxon>
        <taxon>Streptophyta</taxon>
        <taxon>Embryophyta</taxon>
        <taxon>Tracheophyta</taxon>
        <taxon>Spermatophyta</taxon>
        <taxon>Magnoliopsida</taxon>
        <taxon>eudicotyledons</taxon>
        <taxon>Gunneridae</taxon>
        <taxon>Pentapetalae</taxon>
        <taxon>rosids</taxon>
        <taxon>Vitales</taxon>
        <taxon>Vitaceae</taxon>
        <taxon>Viteae</taxon>
        <taxon>Vitis</taxon>
    </lineage>
</organism>